<gene>
    <name evidence="1" type="ORF">EXIGLDRAFT_844352</name>
</gene>
<dbReference type="AlphaFoldDB" id="A0A165C3E8"/>
<evidence type="ECO:0000313" key="2">
    <source>
        <dbReference type="Proteomes" id="UP000077266"/>
    </source>
</evidence>
<reference evidence="1 2" key="1">
    <citation type="journal article" date="2016" name="Mol. Biol. Evol.">
        <title>Comparative Genomics of Early-Diverging Mushroom-Forming Fungi Provides Insights into the Origins of Lignocellulose Decay Capabilities.</title>
        <authorList>
            <person name="Nagy L.G."/>
            <person name="Riley R."/>
            <person name="Tritt A."/>
            <person name="Adam C."/>
            <person name="Daum C."/>
            <person name="Floudas D."/>
            <person name="Sun H."/>
            <person name="Yadav J.S."/>
            <person name="Pangilinan J."/>
            <person name="Larsson K.H."/>
            <person name="Matsuura K."/>
            <person name="Barry K."/>
            <person name="Labutti K."/>
            <person name="Kuo R."/>
            <person name="Ohm R.A."/>
            <person name="Bhattacharya S.S."/>
            <person name="Shirouzu T."/>
            <person name="Yoshinaga Y."/>
            <person name="Martin F.M."/>
            <person name="Grigoriev I.V."/>
            <person name="Hibbett D.S."/>
        </authorList>
    </citation>
    <scope>NUCLEOTIDE SEQUENCE [LARGE SCALE GENOMIC DNA]</scope>
    <source>
        <strain evidence="1 2">HHB12029</strain>
    </source>
</reference>
<sequence length="457" mass="51453">MNMDTVGIDFGDVDDTKMTFGIHTEYSRRFLRGAAFCGGDFSFLVGAAVINTDGDILVLRDPKTGFLSLPQSQVSSQLDDLVQDPLRFVEGHTGLKVERLPLVPASKRYRNPDTDDWGKLKEDIVLEEHATPTSNPFSFALKVAWYDEFDRRSLRQTVVSWYSGVVRGRPDKSASWLFIPREEMLRIMQEQSAYILVPIKALKIFQCLFSVTKSRGLDIEIDREGAGPGLLPAGESGIALNFSPPAMDDLGAAEGYEFGRTQNTTPFLYSDAFWASPDFKVQTGVVVLERKQERVLLVHNERLNMETFPREVSDDINALLCSPLRYAESVCGYRCERLALPKLSKGFTEPDHKAIARMTNEKTTEPFYVTFDTFWVDTPSERWPQGYQLITFWYAACVDWDSSNGSSGVDPSAKWVPLSAASTVLKGDEFGTMVLHVFEQLWNHLNKPTEHPNSILD</sequence>
<dbReference type="EMBL" id="KV426371">
    <property type="protein sequence ID" value="KZV81741.1"/>
    <property type="molecule type" value="Genomic_DNA"/>
</dbReference>
<dbReference type="InParanoid" id="A0A165C3E8"/>
<proteinExistence type="predicted"/>
<name>A0A165C3E8_EXIGL</name>
<dbReference type="OrthoDB" id="10259236at2759"/>
<dbReference type="Proteomes" id="UP000077266">
    <property type="component" value="Unassembled WGS sequence"/>
</dbReference>
<accession>A0A165C3E8</accession>
<organism evidence="1 2">
    <name type="scientific">Exidia glandulosa HHB12029</name>
    <dbReference type="NCBI Taxonomy" id="1314781"/>
    <lineage>
        <taxon>Eukaryota</taxon>
        <taxon>Fungi</taxon>
        <taxon>Dikarya</taxon>
        <taxon>Basidiomycota</taxon>
        <taxon>Agaricomycotina</taxon>
        <taxon>Agaricomycetes</taxon>
        <taxon>Auriculariales</taxon>
        <taxon>Exidiaceae</taxon>
        <taxon>Exidia</taxon>
    </lineage>
</organism>
<keyword evidence="2" id="KW-1185">Reference proteome</keyword>
<protein>
    <submittedName>
        <fullName evidence="1">Uncharacterized protein</fullName>
    </submittedName>
</protein>
<evidence type="ECO:0000313" key="1">
    <source>
        <dbReference type="EMBL" id="KZV81741.1"/>
    </source>
</evidence>